<dbReference type="Proteomes" id="UP000223913">
    <property type="component" value="Unassembled WGS sequence"/>
</dbReference>
<dbReference type="PROSITE" id="PS50928">
    <property type="entry name" value="ABC_TM1"/>
    <property type="match status" value="1"/>
</dbReference>
<dbReference type="PANTHER" id="PTHR30151">
    <property type="entry name" value="ALKANE SULFONATE ABC TRANSPORTER-RELATED, MEMBRANE SUBUNIT"/>
    <property type="match status" value="1"/>
</dbReference>
<gene>
    <name evidence="9" type="ORF">CRP01_00255</name>
</gene>
<keyword evidence="5 7" id="KW-1133">Transmembrane helix</keyword>
<dbReference type="InterPro" id="IPR035906">
    <property type="entry name" value="MetI-like_sf"/>
</dbReference>
<dbReference type="GO" id="GO:0055085">
    <property type="term" value="P:transmembrane transport"/>
    <property type="evidence" value="ECO:0007669"/>
    <property type="project" value="InterPro"/>
</dbReference>
<dbReference type="Gene3D" id="1.10.3720.10">
    <property type="entry name" value="MetI-like"/>
    <property type="match status" value="1"/>
</dbReference>
<dbReference type="PANTHER" id="PTHR30151:SF0">
    <property type="entry name" value="ABC TRANSPORTER PERMEASE PROTEIN MJ0413-RELATED"/>
    <property type="match status" value="1"/>
</dbReference>
<feature type="transmembrane region" description="Helical" evidence="7">
    <location>
        <begin position="177"/>
        <end position="196"/>
    </location>
</feature>
<name>A0A2D0NIV8_FLAN2</name>
<accession>A0A2D0NIV8</accession>
<organism evidence="9 10">
    <name type="scientific">Flavilitoribacter nigricans (strain ATCC 23147 / DSM 23189 / NBRC 102662 / NCIMB 1420 / SS-2)</name>
    <name type="common">Lewinella nigricans</name>
    <dbReference type="NCBI Taxonomy" id="1122177"/>
    <lineage>
        <taxon>Bacteria</taxon>
        <taxon>Pseudomonadati</taxon>
        <taxon>Bacteroidota</taxon>
        <taxon>Saprospiria</taxon>
        <taxon>Saprospirales</taxon>
        <taxon>Lewinellaceae</taxon>
        <taxon>Flavilitoribacter</taxon>
    </lineage>
</organism>
<feature type="transmembrane region" description="Helical" evidence="7">
    <location>
        <begin position="16"/>
        <end position="33"/>
    </location>
</feature>
<feature type="domain" description="ABC transmembrane type-1" evidence="8">
    <location>
        <begin position="115"/>
        <end position="292"/>
    </location>
</feature>
<keyword evidence="2 7" id="KW-0813">Transport</keyword>
<proteinExistence type="inferred from homology"/>
<dbReference type="InterPro" id="IPR000515">
    <property type="entry name" value="MetI-like"/>
</dbReference>
<reference evidence="9 10" key="1">
    <citation type="submission" date="2017-10" db="EMBL/GenBank/DDBJ databases">
        <title>The draft genome sequence of Lewinella nigricans NBRC 102662.</title>
        <authorList>
            <person name="Wang K."/>
        </authorList>
    </citation>
    <scope>NUCLEOTIDE SEQUENCE [LARGE SCALE GENOMIC DNA]</scope>
    <source>
        <strain evidence="9 10">NBRC 102662</strain>
    </source>
</reference>
<evidence type="ECO:0000313" key="10">
    <source>
        <dbReference type="Proteomes" id="UP000223913"/>
    </source>
</evidence>
<evidence type="ECO:0000256" key="6">
    <source>
        <dbReference type="ARBA" id="ARBA00023136"/>
    </source>
</evidence>
<keyword evidence="4 7" id="KW-0812">Transmembrane</keyword>
<dbReference type="EMBL" id="PDUD01000001">
    <property type="protein sequence ID" value="PHN08378.1"/>
    <property type="molecule type" value="Genomic_DNA"/>
</dbReference>
<evidence type="ECO:0000256" key="2">
    <source>
        <dbReference type="ARBA" id="ARBA00022448"/>
    </source>
</evidence>
<keyword evidence="6 7" id="KW-0472">Membrane</keyword>
<comment type="subcellular location">
    <subcellularLocation>
        <location evidence="1 7">Cell membrane</location>
        <topology evidence="1 7">Multi-pass membrane protein</topology>
    </subcellularLocation>
</comment>
<dbReference type="Pfam" id="PF00528">
    <property type="entry name" value="BPD_transp_1"/>
    <property type="match status" value="1"/>
</dbReference>
<dbReference type="GO" id="GO:0005886">
    <property type="term" value="C:plasma membrane"/>
    <property type="evidence" value="ECO:0007669"/>
    <property type="project" value="UniProtKB-SubCell"/>
</dbReference>
<evidence type="ECO:0000259" key="8">
    <source>
        <dbReference type="PROSITE" id="PS50928"/>
    </source>
</evidence>
<dbReference type="AlphaFoldDB" id="A0A2D0NIV8"/>
<protein>
    <recommendedName>
        <fullName evidence="8">ABC transmembrane type-1 domain-containing protein</fullName>
    </recommendedName>
</protein>
<keyword evidence="10" id="KW-1185">Reference proteome</keyword>
<feature type="transmembrane region" description="Helical" evidence="7">
    <location>
        <begin position="122"/>
        <end position="141"/>
    </location>
</feature>
<feature type="transmembrane region" description="Helical" evidence="7">
    <location>
        <begin position="153"/>
        <end position="171"/>
    </location>
</feature>
<comment type="caution">
    <text evidence="9">The sequence shown here is derived from an EMBL/GenBank/DDBJ whole genome shotgun (WGS) entry which is preliminary data.</text>
</comment>
<sequence>MNLFKLRGNLTKSQKLVLGIVGIIIFVLFWWLMAEILAVDRPLVDLNSRLPSSLGQDSLAQAKRDSILRADSIALANATEFEKVYPLLPRPDQTIAAFKPLVQEDRLFYNTFRSIWLNLQGYFWAVILAIPLGFLIGLLPVFRGLFSRQVDTLRYLPLTAVTVVFITWFGLEDQMKIAFLAFGILVYLLPVVVQRINEVDDVFLKTTFTLGATDWQTIKTVYWPAVMSKLMDDIRVLTAISWTYIIIAELLNRQGGGIGALIYLKQRQGQLDRVFALLMVIILVGFLQDRLFDYMDRRFFAHKYYKTNPTGIKEVEYGLMALILAAALAILVPIIIPALGGMIGNLAGLVAVAAVILMAFGEFRLQKSLVD</sequence>
<dbReference type="SUPFAM" id="SSF161098">
    <property type="entry name" value="MetI-like"/>
    <property type="match status" value="1"/>
</dbReference>
<dbReference type="OrthoDB" id="9804353at2"/>
<evidence type="ECO:0000256" key="7">
    <source>
        <dbReference type="RuleBase" id="RU363032"/>
    </source>
</evidence>
<comment type="similarity">
    <text evidence="7">Belongs to the binding-protein-dependent transport system permease family.</text>
</comment>
<evidence type="ECO:0000313" key="9">
    <source>
        <dbReference type="EMBL" id="PHN08378.1"/>
    </source>
</evidence>
<evidence type="ECO:0000256" key="4">
    <source>
        <dbReference type="ARBA" id="ARBA00022692"/>
    </source>
</evidence>
<evidence type="ECO:0000256" key="1">
    <source>
        <dbReference type="ARBA" id="ARBA00004651"/>
    </source>
</evidence>
<evidence type="ECO:0000256" key="5">
    <source>
        <dbReference type="ARBA" id="ARBA00022989"/>
    </source>
</evidence>
<dbReference type="CDD" id="cd06261">
    <property type="entry name" value="TM_PBP2"/>
    <property type="match status" value="1"/>
</dbReference>
<evidence type="ECO:0000256" key="3">
    <source>
        <dbReference type="ARBA" id="ARBA00022475"/>
    </source>
</evidence>
<feature type="transmembrane region" description="Helical" evidence="7">
    <location>
        <begin position="315"/>
        <end position="336"/>
    </location>
</feature>
<feature type="transmembrane region" description="Helical" evidence="7">
    <location>
        <begin position="342"/>
        <end position="360"/>
    </location>
</feature>
<keyword evidence="3" id="KW-1003">Cell membrane</keyword>
<feature type="transmembrane region" description="Helical" evidence="7">
    <location>
        <begin position="274"/>
        <end position="294"/>
    </location>
</feature>